<dbReference type="GO" id="GO:0000155">
    <property type="term" value="F:phosphorelay sensor kinase activity"/>
    <property type="evidence" value="ECO:0007669"/>
    <property type="project" value="InterPro"/>
</dbReference>
<dbReference type="GO" id="GO:0005524">
    <property type="term" value="F:ATP binding"/>
    <property type="evidence" value="ECO:0007669"/>
    <property type="project" value="UniProtKB-KW"/>
</dbReference>
<keyword evidence="5" id="KW-0808">Transferase</keyword>
<keyword evidence="8" id="KW-0067">ATP-binding</keyword>
<dbReference type="Proteomes" id="UP000319578">
    <property type="component" value="Unassembled WGS sequence"/>
</dbReference>
<sequence length="1042" mass="118548">MLRRILLIIFISLLSFSLLPLSVFWDIDEPKNDWVVRHGVMDLTTWDFEHDKRIKLDGDWEFYWNQLLTPDDFKRTNKPSPTTFMSVPSQWNGKLIDNKPLPAYGYATYRMVLKNVPYSGIFALKKTNIRFSSAIYANGYKLFEDGKPSSKSSTYLAGNVSKLGSFSSEKGDVEIIVQVANYDYINSGIPLSIYFGGQADMNEIQQKNMGYELGTLVILGTLATIYFICFITASLYGKKDYSLLFFAIVCFLYAIYNGLISERPLLLFFHHVSFEAMYKWKDIVSTICFIVLAVFFYQLQKNIISLKFTQIVSAFLGAYLLLIIFLPIHVYMEFQAYIMVLYELMLFWLLLRTATLYLKKTSNSSFKSFLMFMAILTINLYSLDLILFAFSIKDNIWLGQLYIVAFNIIMVFLIVLRFFEAYHTIDEMKDQLLQLDKIKDDFLSNTSHELKTPLNAIVSITDTLIKGVEGPVSEKQAYNLAVVLESGRRLTYLVNELLDYSKMKHGDISLYKSKIDLKAAVDSVIGIHLFLLGGKQITLVNKIAEDAPHVFADGNRLIQILHNLLDNAIKFTEKGSVEISAVSVRELIEVRVADTGIGIGREMQERIFYAFEQEDASVTKNYGGTGLGLSITKKLVELHGGEIRVESSPGRGSVFIFTIPVAKKEDRTVKRRTEQRLHQIPPISHGDYPIWIEGQREETILVVDDDFANLQAMINLLKLEGYSIVVVNRGRLALEELTRKNNFYLVIVDIMMPDMSGYEVLKIIRERFSTSELPVLMLTAKNRVTDMMVTMENGANDFVGKPFEAEELMARVRSLTRLKASVKMAKDAEIAFLRSQIKPHFLFNALNSIAALCMDEPQKAEELTLQLSDYLRGSFDFRQLDSLTTIENELSLVNAYIMIEKARFGSRLQVEYDIEANLELQLPPLILQPLVENAIRHGLMSNFRGGTVKIVIKQRSDDVVSFTVEDDGCGMSDEKVEEIMLTDVRKKGVGLWNISQRIKLLYGKRLRIESKEGTGTKISFDIPALPRIEMGDGSVAASHYRG</sequence>
<dbReference type="STRING" id="54915.ADS79_05650"/>
<feature type="transmembrane region" description="Helical" evidence="12">
    <location>
        <begin position="280"/>
        <end position="299"/>
    </location>
</feature>
<dbReference type="SUPFAM" id="SSF52172">
    <property type="entry name" value="CheY-like"/>
    <property type="match status" value="1"/>
</dbReference>
<dbReference type="PROSITE" id="PS50110">
    <property type="entry name" value="RESPONSE_REGULATORY"/>
    <property type="match status" value="1"/>
</dbReference>
<evidence type="ECO:0000313" key="15">
    <source>
        <dbReference type="EMBL" id="GED69760.1"/>
    </source>
</evidence>
<dbReference type="InterPro" id="IPR001789">
    <property type="entry name" value="Sig_transdc_resp-reg_receiver"/>
</dbReference>
<evidence type="ECO:0000259" key="14">
    <source>
        <dbReference type="PROSITE" id="PS50110"/>
    </source>
</evidence>
<comment type="caution">
    <text evidence="16">The sequence shown here is derived from an EMBL/GenBank/DDBJ whole genome shotgun (WGS) entry which is preliminary data.</text>
</comment>
<evidence type="ECO:0000256" key="10">
    <source>
        <dbReference type="ARBA" id="ARBA00074306"/>
    </source>
</evidence>
<reference evidence="17" key="1">
    <citation type="submission" date="2015-07" db="EMBL/GenBank/DDBJ databases">
        <title>Genome sequencing project for genomic taxonomy and phylogenomics of Bacillus-like bacteria.</title>
        <authorList>
            <person name="Liu B."/>
            <person name="Wang J."/>
            <person name="Zhu Y."/>
            <person name="Liu G."/>
            <person name="Chen Q."/>
            <person name="Chen Z."/>
            <person name="Lan J."/>
            <person name="Che J."/>
            <person name="Ge C."/>
            <person name="Shi H."/>
            <person name="Pan Z."/>
            <person name="Liu X."/>
        </authorList>
    </citation>
    <scope>NUCLEOTIDE SEQUENCE [LARGE SCALE GENOMIC DNA]</scope>
    <source>
        <strain evidence="17">DSM 9887</strain>
    </source>
</reference>
<dbReference type="PANTHER" id="PTHR43047:SF72">
    <property type="entry name" value="OSMOSENSING HISTIDINE PROTEIN KINASE SLN1"/>
    <property type="match status" value="1"/>
</dbReference>
<evidence type="ECO:0000256" key="6">
    <source>
        <dbReference type="ARBA" id="ARBA00022741"/>
    </source>
</evidence>
<dbReference type="RefSeq" id="WP_049737436.1">
    <property type="nucleotide sequence ID" value="NZ_BJON01000013.1"/>
</dbReference>
<dbReference type="FunFam" id="3.30.565.10:FF:000010">
    <property type="entry name" value="Sensor histidine kinase RcsC"/>
    <property type="match status" value="1"/>
</dbReference>
<evidence type="ECO:0000256" key="8">
    <source>
        <dbReference type="ARBA" id="ARBA00022840"/>
    </source>
</evidence>
<dbReference type="EC" id="2.7.13.3" evidence="3"/>
<feature type="transmembrane region" description="Helical" evidence="12">
    <location>
        <begin position="243"/>
        <end position="260"/>
    </location>
</feature>
<dbReference type="OrthoDB" id="9809348at2"/>
<keyword evidence="12" id="KW-0472">Membrane</keyword>
<dbReference type="InterPro" id="IPR005467">
    <property type="entry name" value="His_kinase_dom"/>
</dbReference>
<evidence type="ECO:0000256" key="5">
    <source>
        <dbReference type="ARBA" id="ARBA00022679"/>
    </source>
</evidence>
<feature type="transmembrane region" description="Helical" evidence="12">
    <location>
        <begin position="213"/>
        <end position="236"/>
    </location>
</feature>
<dbReference type="InterPro" id="IPR003661">
    <property type="entry name" value="HisK_dim/P_dom"/>
</dbReference>
<keyword evidence="6" id="KW-0547">Nucleotide-binding</keyword>
<keyword evidence="9" id="KW-0902">Two-component regulatory system</keyword>
<evidence type="ECO:0000313" key="16">
    <source>
        <dbReference type="EMBL" id="KNB73436.1"/>
    </source>
</evidence>
<comment type="catalytic activity">
    <reaction evidence="1">
        <text>ATP + protein L-histidine = ADP + protein N-phospho-L-histidine.</text>
        <dbReference type="EC" id="2.7.13.3"/>
    </reaction>
</comment>
<dbReference type="SUPFAM" id="SSF49785">
    <property type="entry name" value="Galactose-binding domain-like"/>
    <property type="match status" value="1"/>
</dbReference>
<evidence type="ECO:0000259" key="13">
    <source>
        <dbReference type="PROSITE" id="PS50109"/>
    </source>
</evidence>
<dbReference type="Gene3D" id="3.30.565.10">
    <property type="entry name" value="Histidine kinase-like ATPase, C-terminal domain"/>
    <property type="match status" value="2"/>
</dbReference>
<dbReference type="InterPro" id="IPR008979">
    <property type="entry name" value="Galactose-bd-like_sf"/>
</dbReference>
<dbReference type="SMART" id="SM00448">
    <property type="entry name" value="REC"/>
    <property type="match status" value="1"/>
</dbReference>
<evidence type="ECO:0000256" key="3">
    <source>
        <dbReference type="ARBA" id="ARBA00012438"/>
    </source>
</evidence>
<evidence type="ECO:0000256" key="7">
    <source>
        <dbReference type="ARBA" id="ARBA00022777"/>
    </source>
</evidence>
<evidence type="ECO:0000313" key="18">
    <source>
        <dbReference type="Proteomes" id="UP000319578"/>
    </source>
</evidence>
<dbReference type="Pfam" id="PF00072">
    <property type="entry name" value="Response_reg"/>
    <property type="match status" value="1"/>
</dbReference>
<feature type="transmembrane region" description="Helical" evidence="12">
    <location>
        <begin position="311"/>
        <end position="330"/>
    </location>
</feature>
<feature type="transmembrane region" description="Helical" evidence="12">
    <location>
        <begin position="370"/>
        <end position="390"/>
    </location>
</feature>
<dbReference type="GO" id="GO:0005886">
    <property type="term" value="C:plasma membrane"/>
    <property type="evidence" value="ECO:0007669"/>
    <property type="project" value="TreeGrafter"/>
</dbReference>
<dbReference type="InterPro" id="IPR003594">
    <property type="entry name" value="HATPase_dom"/>
</dbReference>
<organism evidence="16 17">
    <name type="scientific">Brevibacillus reuszeri</name>
    <dbReference type="NCBI Taxonomy" id="54915"/>
    <lineage>
        <taxon>Bacteria</taxon>
        <taxon>Bacillati</taxon>
        <taxon>Bacillota</taxon>
        <taxon>Bacilli</taxon>
        <taxon>Bacillales</taxon>
        <taxon>Paenibacillaceae</taxon>
        <taxon>Brevibacillus</taxon>
    </lineage>
</organism>
<dbReference type="GO" id="GO:0009927">
    <property type="term" value="F:histidine phosphotransfer kinase activity"/>
    <property type="evidence" value="ECO:0007669"/>
    <property type="project" value="TreeGrafter"/>
</dbReference>
<dbReference type="Proteomes" id="UP000036834">
    <property type="component" value="Unassembled WGS sequence"/>
</dbReference>
<dbReference type="PRINTS" id="PR00344">
    <property type="entry name" value="BCTRLSENSOR"/>
</dbReference>
<dbReference type="EMBL" id="BJON01000013">
    <property type="protein sequence ID" value="GED69760.1"/>
    <property type="molecule type" value="Genomic_DNA"/>
</dbReference>
<feature type="modified residue" description="4-aspartylphosphate" evidence="11">
    <location>
        <position position="749"/>
    </location>
</feature>
<dbReference type="InterPro" id="IPR011006">
    <property type="entry name" value="CheY-like_superfamily"/>
</dbReference>
<dbReference type="PATRIC" id="fig|54915.3.peg.6542"/>
<keyword evidence="18" id="KW-1185">Reference proteome</keyword>
<gene>
    <name evidence="16" type="ORF">ADS79_05650</name>
    <name evidence="15" type="ORF">BRE01_34620</name>
</gene>
<dbReference type="SUPFAM" id="SSF55874">
    <property type="entry name" value="ATPase domain of HSP90 chaperone/DNA topoisomerase II/histidine kinase"/>
    <property type="match status" value="2"/>
</dbReference>
<comment type="similarity">
    <text evidence="2">In the N-terminal section; belongs to the phytochrome family.</text>
</comment>
<keyword evidence="12" id="KW-1133">Transmembrane helix</keyword>
<feature type="transmembrane region" description="Helical" evidence="12">
    <location>
        <begin position="396"/>
        <end position="419"/>
    </location>
</feature>
<dbReference type="PROSITE" id="PS50109">
    <property type="entry name" value="HIS_KIN"/>
    <property type="match status" value="2"/>
</dbReference>
<evidence type="ECO:0000256" key="1">
    <source>
        <dbReference type="ARBA" id="ARBA00000085"/>
    </source>
</evidence>
<keyword evidence="4 11" id="KW-0597">Phosphoprotein</keyword>
<evidence type="ECO:0000256" key="2">
    <source>
        <dbReference type="ARBA" id="ARBA00006402"/>
    </source>
</evidence>
<proteinExistence type="inferred from homology"/>
<dbReference type="SMART" id="SM00387">
    <property type="entry name" value="HATPase_c"/>
    <property type="match status" value="2"/>
</dbReference>
<dbReference type="PANTHER" id="PTHR43047">
    <property type="entry name" value="TWO-COMPONENT HISTIDINE PROTEIN KINASE"/>
    <property type="match status" value="1"/>
</dbReference>
<feature type="transmembrane region" description="Helical" evidence="12">
    <location>
        <begin position="336"/>
        <end position="358"/>
    </location>
</feature>
<dbReference type="Gene3D" id="3.40.50.2300">
    <property type="match status" value="1"/>
</dbReference>
<dbReference type="InterPro" id="IPR036890">
    <property type="entry name" value="HATPase_C_sf"/>
</dbReference>
<reference evidence="15 18" key="3">
    <citation type="submission" date="2019-06" db="EMBL/GenBank/DDBJ databases">
        <title>Whole genome shotgun sequence of Brevibacillus reuszeri NBRC 15719.</title>
        <authorList>
            <person name="Hosoyama A."/>
            <person name="Uohara A."/>
            <person name="Ohji S."/>
            <person name="Ichikawa N."/>
        </authorList>
    </citation>
    <scope>NUCLEOTIDE SEQUENCE [LARGE SCALE GENOMIC DNA]</scope>
    <source>
        <strain evidence="15 18">NBRC 15719</strain>
    </source>
</reference>
<dbReference type="Pfam" id="PF06580">
    <property type="entry name" value="His_kinase"/>
    <property type="match status" value="1"/>
</dbReference>
<dbReference type="SUPFAM" id="SSF47384">
    <property type="entry name" value="Homodimeric domain of signal transducing histidine kinase"/>
    <property type="match status" value="1"/>
</dbReference>
<dbReference type="Pfam" id="PF02518">
    <property type="entry name" value="HATPase_c"/>
    <property type="match status" value="2"/>
</dbReference>
<dbReference type="InterPro" id="IPR036097">
    <property type="entry name" value="HisK_dim/P_sf"/>
</dbReference>
<dbReference type="CDD" id="cd16922">
    <property type="entry name" value="HATPase_EvgS-ArcB-TorS-like"/>
    <property type="match status" value="1"/>
</dbReference>
<dbReference type="Pfam" id="PF00512">
    <property type="entry name" value="HisKA"/>
    <property type="match status" value="1"/>
</dbReference>
<dbReference type="AlphaFoldDB" id="A0A0K9YXP8"/>
<evidence type="ECO:0000256" key="11">
    <source>
        <dbReference type="PROSITE-ProRule" id="PRU00169"/>
    </source>
</evidence>
<dbReference type="InterPro" id="IPR010559">
    <property type="entry name" value="Sig_transdc_His_kin_internal"/>
</dbReference>
<dbReference type="CDD" id="cd17574">
    <property type="entry name" value="REC_OmpR"/>
    <property type="match status" value="1"/>
</dbReference>
<feature type="domain" description="Histidine kinase" evidence="13">
    <location>
        <begin position="926"/>
        <end position="1026"/>
    </location>
</feature>
<name>A0A0K9YXP8_9BACL</name>
<feature type="domain" description="Histidine kinase" evidence="13">
    <location>
        <begin position="445"/>
        <end position="663"/>
    </location>
</feature>
<keyword evidence="7" id="KW-0418">Kinase</keyword>
<dbReference type="Gene3D" id="1.10.287.130">
    <property type="match status" value="1"/>
</dbReference>
<dbReference type="CDD" id="cd00082">
    <property type="entry name" value="HisKA"/>
    <property type="match status" value="1"/>
</dbReference>
<accession>A0A0K9YXP8</accession>
<evidence type="ECO:0000256" key="9">
    <source>
        <dbReference type="ARBA" id="ARBA00023012"/>
    </source>
</evidence>
<dbReference type="InterPro" id="IPR004358">
    <property type="entry name" value="Sig_transdc_His_kin-like_C"/>
</dbReference>
<dbReference type="EMBL" id="LGIQ01000005">
    <property type="protein sequence ID" value="KNB73436.1"/>
    <property type="molecule type" value="Genomic_DNA"/>
</dbReference>
<evidence type="ECO:0000256" key="12">
    <source>
        <dbReference type="SAM" id="Phobius"/>
    </source>
</evidence>
<feature type="domain" description="Response regulatory" evidence="14">
    <location>
        <begin position="699"/>
        <end position="816"/>
    </location>
</feature>
<reference evidence="16" key="2">
    <citation type="submission" date="2015-07" db="EMBL/GenBank/DDBJ databases">
        <title>MeaNS - Measles Nucleotide Surveillance Program.</title>
        <authorList>
            <person name="Tran T."/>
            <person name="Druce J."/>
        </authorList>
    </citation>
    <scope>NUCLEOTIDE SEQUENCE</scope>
    <source>
        <strain evidence="16">DSM 9887</strain>
    </source>
</reference>
<keyword evidence="12" id="KW-0812">Transmembrane</keyword>
<protein>
    <recommendedName>
        <fullName evidence="10">Circadian input-output histidine kinase CikA</fullName>
        <ecNumber evidence="3">2.7.13.3</ecNumber>
    </recommendedName>
</protein>
<evidence type="ECO:0000313" key="17">
    <source>
        <dbReference type="Proteomes" id="UP000036834"/>
    </source>
</evidence>
<evidence type="ECO:0000256" key="4">
    <source>
        <dbReference type="ARBA" id="ARBA00022553"/>
    </source>
</evidence>
<dbReference type="SMART" id="SM00388">
    <property type="entry name" value="HisKA"/>
    <property type="match status" value="1"/>
</dbReference>